<dbReference type="STRING" id="326424.FRAAL5320"/>
<dbReference type="AlphaFoldDB" id="Q0REZ9"/>
<gene>
    <name evidence="2" type="ordered locus">FRAAL5320</name>
</gene>
<dbReference type="InterPro" id="IPR006764">
    <property type="entry name" value="SAM_dep_MeTrfase_SAV2177_type"/>
</dbReference>
<evidence type="ECO:0008006" key="4">
    <source>
        <dbReference type="Google" id="ProtNLM"/>
    </source>
</evidence>
<evidence type="ECO:0000313" key="2">
    <source>
        <dbReference type="EMBL" id="CAJ63953.1"/>
    </source>
</evidence>
<keyword evidence="3" id="KW-1185">Reference proteome</keyword>
<evidence type="ECO:0000313" key="3">
    <source>
        <dbReference type="Proteomes" id="UP000000657"/>
    </source>
</evidence>
<feature type="compositionally biased region" description="Basic and acidic residues" evidence="1">
    <location>
        <begin position="18"/>
        <end position="36"/>
    </location>
</feature>
<dbReference type="HOGENOM" id="CLU_067079_1_0_11"/>
<name>Q0REZ9_FRAAA</name>
<protein>
    <recommendedName>
        <fullName evidence="4">Methyltransferase</fullName>
    </recommendedName>
</protein>
<accession>Q0REZ9</accession>
<dbReference type="KEGG" id="fal:FRAAL5320"/>
<dbReference type="PIRSF" id="PIRSF017393">
    <property type="entry name" value="MTase_SAV2177"/>
    <property type="match status" value="1"/>
</dbReference>
<dbReference type="eggNOG" id="COG4106">
    <property type="taxonomic scope" value="Bacteria"/>
</dbReference>
<evidence type="ECO:0000256" key="1">
    <source>
        <dbReference type="SAM" id="MobiDB-lite"/>
    </source>
</evidence>
<dbReference type="InterPro" id="IPR029063">
    <property type="entry name" value="SAM-dependent_MTases_sf"/>
</dbReference>
<reference evidence="2 3" key="1">
    <citation type="journal article" date="2007" name="Genome Res.">
        <title>Genome characteristics of facultatively symbiotic Frankia sp. strains reflect host range and host plant biogeography.</title>
        <authorList>
            <person name="Normand P."/>
            <person name="Lapierre P."/>
            <person name="Tisa L.S."/>
            <person name="Gogarten J.P."/>
            <person name="Alloisio N."/>
            <person name="Bagnarol E."/>
            <person name="Bassi C.A."/>
            <person name="Berry A.M."/>
            <person name="Bickhart D.M."/>
            <person name="Choisne N."/>
            <person name="Couloux A."/>
            <person name="Cournoyer B."/>
            <person name="Cruveiller S."/>
            <person name="Daubin V."/>
            <person name="Demange N."/>
            <person name="Francino M.P."/>
            <person name="Goltsman E."/>
            <person name="Huang Y."/>
            <person name="Kopp O.R."/>
            <person name="Labarre L."/>
            <person name="Lapidus A."/>
            <person name="Lavire C."/>
            <person name="Marechal J."/>
            <person name="Martinez M."/>
            <person name="Mastronunzio J.E."/>
            <person name="Mullin B.C."/>
            <person name="Niemann J."/>
            <person name="Pujic P."/>
            <person name="Rawnsley T."/>
            <person name="Rouy Z."/>
            <person name="Schenowitz C."/>
            <person name="Sellstedt A."/>
            <person name="Tavares F."/>
            <person name="Tomkins J.P."/>
            <person name="Vallenet D."/>
            <person name="Valverde C."/>
            <person name="Wall L.G."/>
            <person name="Wang Y."/>
            <person name="Medigue C."/>
            <person name="Benson D.R."/>
        </authorList>
    </citation>
    <scope>NUCLEOTIDE SEQUENCE [LARGE SCALE GENOMIC DNA]</scope>
    <source>
        <strain evidence="3">DSM 45986 / CECT 9034 / ACN14a</strain>
    </source>
</reference>
<feature type="region of interest" description="Disordered" evidence="1">
    <location>
        <begin position="1"/>
        <end position="36"/>
    </location>
</feature>
<dbReference type="Pfam" id="PF04672">
    <property type="entry name" value="Methyltransf_19"/>
    <property type="match status" value="1"/>
</dbReference>
<organism evidence="2 3">
    <name type="scientific">Frankia alni (strain DSM 45986 / CECT 9034 / ACN14a)</name>
    <dbReference type="NCBI Taxonomy" id="326424"/>
    <lineage>
        <taxon>Bacteria</taxon>
        <taxon>Bacillati</taxon>
        <taxon>Actinomycetota</taxon>
        <taxon>Actinomycetes</taxon>
        <taxon>Frankiales</taxon>
        <taxon>Frankiaceae</taxon>
        <taxon>Frankia</taxon>
    </lineage>
</organism>
<dbReference type="EMBL" id="CT573213">
    <property type="protein sequence ID" value="CAJ63953.1"/>
    <property type="molecule type" value="Genomic_DNA"/>
</dbReference>
<dbReference type="Gene3D" id="3.40.50.150">
    <property type="entry name" value="Vaccinia Virus protein VP39"/>
    <property type="match status" value="1"/>
</dbReference>
<sequence length="312" mass="34577">MPHRPDSEGAGPMPSTDLPDRADRGRNAPDRDAPKRDDKEWWKAFMEQRTAVELKTDRPHAARMYDYYLGGKDNFPADRLAAEQALAVFPNGRVTARQNRAFMARAIRYLAGEAGIRQFLDVGTGIPTSPNLHEIAQAIAPESRVVYTDNDPIVLAHARALLTSSPQGHTAYLDADVRDTDRILTSPELRDPLDLDRPVALSLVALLHFVPDADDPDGIVRRLVDALPSGSYLLLSHITADYDPAWERVTETYRARGIPAQQRSRAEFARFFDGLELVDPGIQVVHRWRPDGAVPDLTDAAVSIHGGLGRKP</sequence>
<proteinExistence type="predicted"/>
<dbReference type="SUPFAM" id="SSF53335">
    <property type="entry name" value="S-adenosyl-L-methionine-dependent methyltransferases"/>
    <property type="match status" value="1"/>
</dbReference>
<dbReference type="Proteomes" id="UP000000657">
    <property type="component" value="Chromosome"/>
</dbReference>